<accession>A0A3M6Q345</accession>
<name>A0A3M6Q345_9BURK</name>
<reference evidence="1 2" key="1">
    <citation type="submission" date="2018-10" db="EMBL/GenBank/DDBJ databases">
        <title>Comamonadaceae CDC group NO-1 genome sequencing and assembly.</title>
        <authorList>
            <person name="Bernier A.-M."/>
            <person name="Bernard K."/>
        </authorList>
    </citation>
    <scope>NUCLEOTIDE SEQUENCE [LARGE SCALE GENOMIC DNA]</scope>
    <source>
        <strain evidence="1 2">NML970147</strain>
    </source>
</reference>
<sequence length="108" mass="12311">MTANMVPQLHADQVQALYKEWVNLAPKLEAAKQYWQHATDVMQQLAESHFDGDYGQCLDALEQGLTQETDPFKSFKAEAQGYNAINDASLWNTFAAHEQDSQQHRVWA</sequence>
<dbReference type="Proteomes" id="UP000267521">
    <property type="component" value="Unassembled WGS sequence"/>
</dbReference>
<proteinExistence type="predicted"/>
<dbReference type="RefSeq" id="WP_122238781.1">
    <property type="nucleotide sequence ID" value="NZ_RDQM01000011.1"/>
</dbReference>
<protein>
    <submittedName>
        <fullName evidence="1">Uncharacterized protein</fullName>
    </submittedName>
</protein>
<organism evidence="1 2">
    <name type="scientific">Allofranklinella schreckenbergeri</name>
    <dbReference type="NCBI Taxonomy" id="1076744"/>
    <lineage>
        <taxon>Bacteria</taxon>
        <taxon>Pseudomonadati</taxon>
        <taxon>Pseudomonadota</taxon>
        <taxon>Betaproteobacteria</taxon>
        <taxon>Burkholderiales</taxon>
        <taxon>Comamonadaceae</taxon>
        <taxon>Allofranklinella</taxon>
    </lineage>
</organism>
<evidence type="ECO:0000313" key="1">
    <source>
        <dbReference type="EMBL" id="RMW96768.1"/>
    </source>
</evidence>
<dbReference type="EMBL" id="RDQM01000011">
    <property type="protein sequence ID" value="RMW96768.1"/>
    <property type="molecule type" value="Genomic_DNA"/>
</dbReference>
<dbReference type="AlphaFoldDB" id="A0A3M6Q345"/>
<gene>
    <name evidence="1" type="ORF">EBQ26_09520</name>
</gene>
<comment type="caution">
    <text evidence="1">The sequence shown here is derived from an EMBL/GenBank/DDBJ whole genome shotgun (WGS) entry which is preliminary data.</text>
</comment>
<evidence type="ECO:0000313" key="2">
    <source>
        <dbReference type="Proteomes" id="UP000267521"/>
    </source>
</evidence>